<name>A0A1F5X3T7_9BACT</name>
<sequence>MNPETKICQNCKNQFTIEPEDFKFYEKISVPPPTFCPECRSQRRMTWRDERSLYQRKDDFGKDIISIYSSDKPFKIYPRDYWWSDAWNAMNYGNDYDFSKTFFIQFRQLLESVPLSAVFSNNVVNSPYVNHVGFLKNCYLTFASWECENVHYSNKILGSRDSMDLFLADKCELCYWLIDCDSSYNLFFSQNSSGNSNSFFLFDCKNCQNCFGCVGLRNKQYYIFNEPNTKEEYEKRLKEFDIGSFKNFRNFRQKFSSKALQYPHRFAHLINSPETIGDNCRNVKNCYWCFDLRDNVEDSKYSIHGGVGMKDSYDGYGVGMCELLYEGIDSGVGGGSREKFSVVVYSSNDTDYCFNCEGSSNLFGCIGLRNKQYCILNKQYTKEEYEELVPKIIQHMNDMPYTDKKGRVYKYGEFFPSELSPFAYNETIAQEYFPLTKEEAIEQGYSWKDPEPRNYEITLKTEDITDHIKDVEDSILGQVIECQHKGACNEQCTEAFRIIPQELDFLRKQNLPIPRLCPNCRHYQRIKQRNPLKLWHRKCMCGTKTVYKNTIEHEHKAEPCPNEFETTYAPERPEIVYCEQCYLKEVV</sequence>
<dbReference type="AlphaFoldDB" id="A0A1F5X3T7"/>
<gene>
    <name evidence="1" type="ORF">A3B18_01120</name>
</gene>
<dbReference type="EMBL" id="MFIE01000017">
    <property type="protein sequence ID" value="OGF82554.1"/>
    <property type="molecule type" value="Genomic_DNA"/>
</dbReference>
<accession>A0A1F5X3T7</accession>
<organism evidence="1 2">
    <name type="scientific">Candidatus Giovannonibacteria bacterium RIFCSPLOWO2_01_FULL_46_13</name>
    <dbReference type="NCBI Taxonomy" id="1798352"/>
    <lineage>
        <taxon>Bacteria</taxon>
        <taxon>Candidatus Giovannoniibacteriota</taxon>
    </lineage>
</organism>
<evidence type="ECO:0000313" key="2">
    <source>
        <dbReference type="Proteomes" id="UP000178684"/>
    </source>
</evidence>
<proteinExistence type="predicted"/>
<protein>
    <submittedName>
        <fullName evidence="1">Uncharacterized protein</fullName>
    </submittedName>
</protein>
<reference evidence="1 2" key="1">
    <citation type="journal article" date="2016" name="Nat. Commun.">
        <title>Thousands of microbial genomes shed light on interconnected biogeochemical processes in an aquifer system.</title>
        <authorList>
            <person name="Anantharaman K."/>
            <person name="Brown C.T."/>
            <person name="Hug L.A."/>
            <person name="Sharon I."/>
            <person name="Castelle C.J."/>
            <person name="Probst A.J."/>
            <person name="Thomas B.C."/>
            <person name="Singh A."/>
            <person name="Wilkins M.J."/>
            <person name="Karaoz U."/>
            <person name="Brodie E.L."/>
            <person name="Williams K.H."/>
            <person name="Hubbard S.S."/>
            <person name="Banfield J.F."/>
        </authorList>
    </citation>
    <scope>NUCLEOTIDE SEQUENCE [LARGE SCALE GENOMIC DNA]</scope>
</reference>
<evidence type="ECO:0000313" key="1">
    <source>
        <dbReference type="EMBL" id="OGF82554.1"/>
    </source>
</evidence>
<comment type="caution">
    <text evidence="1">The sequence shown here is derived from an EMBL/GenBank/DDBJ whole genome shotgun (WGS) entry which is preliminary data.</text>
</comment>
<dbReference type="Proteomes" id="UP000178684">
    <property type="component" value="Unassembled WGS sequence"/>
</dbReference>